<reference evidence="2 3" key="1">
    <citation type="journal article" date="2009" name="PLoS Genet.">
        <title>Genomic analysis of the basal lineage fungus Rhizopus oryzae reveals a whole-genome duplication.</title>
        <authorList>
            <person name="Ma L.-J."/>
            <person name="Ibrahim A.S."/>
            <person name="Skory C."/>
            <person name="Grabherr M.G."/>
            <person name="Burger G."/>
            <person name="Butler M."/>
            <person name="Elias M."/>
            <person name="Idnurm A."/>
            <person name="Lang B.F."/>
            <person name="Sone T."/>
            <person name="Abe A."/>
            <person name="Calvo S.E."/>
            <person name="Corrochano L.M."/>
            <person name="Engels R."/>
            <person name="Fu J."/>
            <person name="Hansberg W."/>
            <person name="Kim J.-M."/>
            <person name="Kodira C.D."/>
            <person name="Koehrsen M.J."/>
            <person name="Liu B."/>
            <person name="Miranda-Saavedra D."/>
            <person name="O'Leary S."/>
            <person name="Ortiz-Castellanos L."/>
            <person name="Poulter R."/>
            <person name="Rodriguez-Romero J."/>
            <person name="Ruiz-Herrera J."/>
            <person name="Shen Y.-Q."/>
            <person name="Zeng Q."/>
            <person name="Galagan J."/>
            <person name="Birren B.W."/>
            <person name="Cuomo C.A."/>
            <person name="Wickes B.L."/>
        </authorList>
    </citation>
    <scope>NUCLEOTIDE SEQUENCE [LARGE SCALE GENOMIC DNA]</scope>
    <source>
        <strain evidence="3">RA 99-880 / ATCC MYA-4621 / FGSC 9543 / NRRL 43880</strain>
    </source>
</reference>
<evidence type="ECO:0000313" key="2">
    <source>
        <dbReference type="EMBL" id="EIE84912.1"/>
    </source>
</evidence>
<proteinExistence type="predicted"/>
<dbReference type="EMBL" id="CH476738">
    <property type="protein sequence ID" value="EIE84912.1"/>
    <property type="molecule type" value="Genomic_DNA"/>
</dbReference>
<evidence type="ECO:0000313" key="3">
    <source>
        <dbReference type="Proteomes" id="UP000009138"/>
    </source>
</evidence>
<keyword evidence="1" id="KW-0472">Membrane</keyword>
<evidence type="ECO:0000256" key="1">
    <source>
        <dbReference type="SAM" id="Phobius"/>
    </source>
</evidence>
<dbReference type="Proteomes" id="UP000009138">
    <property type="component" value="Unassembled WGS sequence"/>
</dbReference>
<feature type="transmembrane region" description="Helical" evidence="1">
    <location>
        <begin position="58"/>
        <end position="76"/>
    </location>
</feature>
<dbReference type="AlphaFoldDB" id="I1C8Y2"/>
<sequence length="110" mass="12546">MFVCFSSMFPSLSSLSLFAHFCAIRSSIPSVSLSDLAALYSSTRLLYPKRSFCSLLQYLYDAFYFFTILTLLVTPYVPVSKPLACYLSVISSFMNMYYTIKTLVLRVHVE</sequence>
<keyword evidence="1" id="KW-0812">Transmembrane</keyword>
<accession>I1C8Y2</accession>
<dbReference type="InParanoid" id="I1C8Y2"/>
<dbReference type="RefSeq" id="XP_067520308.1">
    <property type="nucleotide sequence ID" value="XM_067664207.1"/>
</dbReference>
<keyword evidence="3" id="KW-1185">Reference proteome</keyword>
<dbReference type="GeneID" id="93616588"/>
<protein>
    <submittedName>
        <fullName evidence="2">Uncharacterized protein</fullName>
    </submittedName>
</protein>
<name>I1C8Y2_RHIO9</name>
<organism evidence="2 3">
    <name type="scientific">Rhizopus delemar (strain RA 99-880 / ATCC MYA-4621 / FGSC 9543 / NRRL 43880)</name>
    <name type="common">Mucormycosis agent</name>
    <name type="synonym">Rhizopus arrhizus var. delemar</name>
    <dbReference type="NCBI Taxonomy" id="246409"/>
    <lineage>
        <taxon>Eukaryota</taxon>
        <taxon>Fungi</taxon>
        <taxon>Fungi incertae sedis</taxon>
        <taxon>Mucoromycota</taxon>
        <taxon>Mucoromycotina</taxon>
        <taxon>Mucoromycetes</taxon>
        <taxon>Mucorales</taxon>
        <taxon>Mucorineae</taxon>
        <taxon>Rhizopodaceae</taxon>
        <taxon>Rhizopus</taxon>
    </lineage>
</organism>
<keyword evidence="1" id="KW-1133">Transmembrane helix</keyword>
<feature type="transmembrane region" description="Helical" evidence="1">
    <location>
        <begin position="83"/>
        <end position="100"/>
    </location>
</feature>
<dbReference type="VEuPathDB" id="FungiDB:RO3G_09622"/>
<gene>
    <name evidence="2" type="ORF">RO3G_09622</name>
</gene>